<protein>
    <submittedName>
        <fullName evidence="1">Uncharacterized protein</fullName>
    </submittedName>
</protein>
<sequence>MAKNVVQGIQAKINHFKQTAQVLQTAIVSMSQMLEIHLDVIEALGEDVVIQSDSTEATAALADIPNQGGVDHN</sequence>
<dbReference type="EMBL" id="WSZM01000435">
    <property type="protein sequence ID" value="KAF4033133.1"/>
    <property type="molecule type" value="Genomic_DNA"/>
</dbReference>
<evidence type="ECO:0000313" key="2">
    <source>
        <dbReference type="Proteomes" id="UP000602510"/>
    </source>
</evidence>
<accession>A0A833SMR2</accession>
<comment type="caution">
    <text evidence="1">The sequence shown here is derived from an EMBL/GenBank/DDBJ whole genome shotgun (WGS) entry which is preliminary data.</text>
</comment>
<gene>
    <name evidence="1" type="ORF">GN244_ATG15020</name>
</gene>
<dbReference type="Proteomes" id="UP000602510">
    <property type="component" value="Unassembled WGS sequence"/>
</dbReference>
<organism evidence="1 2">
    <name type="scientific">Phytophthora infestans</name>
    <name type="common">Potato late blight agent</name>
    <name type="synonym">Botrytis infestans</name>
    <dbReference type="NCBI Taxonomy" id="4787"/>
    <lineage>
        <taxon>Eukaryota</taxon>
        <taxon>Sar</taxon>
        <taxon>Stramenopiles</taxon>
        <taxon>Oomycota</taxon>
        <taxon>Peronosporomycetes</taxon>
        <taxon>Peronosporales</taxon>
        <taxon>Peronosporaceae</taxon>
        <taxon>Phytophthora</taxon>
    </lineage>
</organism>
<name>A0A833SMR2_PHYIN</name>
<proteinExistence type="predicted"/>
<dbReference type="AlphaFoldDB" id="A0A833SMR2"/>
<evidence type="ECO:0000313" key="1">
    <source>
        <dbReference type="EMBL" id="KAF4033133.1"/>
    </source>
</evidence>
<reference evidence="1" key="1">
    <citation type="submission" date="2020-04" db="EMBL/GenBank/DDBJ databases">
        <title>Hybrid Assembly of Korean Phytophthora infestans isolates.</title>
        <authorList>
            <person name="Prokchorchik M."/>
            <person name="Lee Y."/>
            <person name="Seo J."/>
            <person name="Cho J.-H."/>
            <person name="Park Y.-E."/>
            <person name="Jang D.-C."/>
            <person name="Im J.-S."/>
            <person name="Choi J.-G."/>
            <person name="Park H.-J."/>
            <person name="Lee G.-B."/>
            <person name="Lee Y.-G."/>
            <person name="Hong S.-Y."/>
            <person name="Cho K."/>
            <person name="Sohn K.H."/>
        </authorList>
    </citation>
    <scope>NUCLEOTIDE SEQUENCE</scope>
    <source>
        <strain evidence="1">KR_1_A1</strain>
    </source>
</reference>
<keyword evidence="2" id="KW-1185">Reference proteome</keyword>